<reference evidence="2 3" key="1">
    <citation type="submission" date="2024-09" db="EMBL/GenBank/DDBJ databases">
        <authorList>
            <person name="Sun Q."/>
            <person name="Mori K."/>
        </authorList>
    </citation>
    <scope>NUCLEOTIDE SEQUENCE [LARGE SCALE GENOMIC DNA]</scope>
    <source>
        <strain evidence="2 3">JCM 13503</strain>
    </source>
</reference>
<dbReference type="InterPro" id="IPR001789">
    <property type="entry name" value="Sig_transdc_resp-reg_receiver"/>
</dbReference>
<dbReference type="InterPro" id="IPR052893">
    <property type="entry name" value="TCS_response_regulator"/>
</dbReference>
<dbReference type="PANTHER" id="PTHR44520:SF2">
    <property type="entry name" value="RESPONSE REGULATOR RCP1"/>
    <property type="match status" value="1"/>
</dbReference>
<gene>
    <name evidence="2" type="ORF">ACFFLM_23900</name>
</gene>
<organism evidence="2 3">
    <name type="scientific">Deinococcus oregonensis</name>
    <dbReference type="NCBI Taxonomy" id="1805970"/>
    <lineage>
        <taxon>Bacteria</taxon>
        <taxon>Thermotogati</taxon>
        <taxon>Deinococcota</taxon>
        <taxon>Deinococci</taxon>
        <taxon>Deinococcales</taxon>
        <taxon>Deinococcaceae</taxon>
        <taxon>Deinococcus</taxon>
    </lineage>
</organism>
<feature type="domain" description="Response regulatory" evidence="1">
    <location>
        <begin position="39"/>
        <end position="93"/>
    </location>
</feature>
<proteinExistence type="predicted"/>
<evidence type="ECO:0000313" key="2">
    <source>
        <dbReference type="EMBL" id="MFB9994997.1"/>
    </source>
</evidence>
<evidence type="ECO:0000313" key="3">
    <source>
        <dbReference type="Proteomes" id="UP001589733"/>
    </source>
</evidence>
<dbReference type="EMBL" id="JBHLYR010000073">
    <property type="protein sequence ID" value="MFB9994997.1"/>
    <property type="molecule type" value="Genomic_DNA"/>
</dbReference>
<protein>
    <submittedName>
        <fullName evidence="2">Response regulator</fullName>
    </submittedName>
</protein>
<sequence length="95" mass="10603">MKPFPALRLGGMSSPLPHQGYTSIAKNPFIQTLKVWEDSNWPPHQLDINMPDMGGFDVLKVLKADEQLKLIPVVMLTTSNTEQDVNQAYSLYASS</sequence>
<dbReference type="Proteomes" id="UP001589733">
    <property type="component" value="Unassembled WGS sequence"/>
</dbReference>
<dbReference type="PANTHER" id="PTHR44520">
    <property type="entry name" value="RESPONSE REGULATOR RCP1-RELATED"/>
    <property type="match status" value="1"/>
</dbReference>
<keyword evidence="3" id="KW-1185">Reference proteome</keyword>
<evidence type="ECO:0000259" key="1">
    <source>
        <dbReference type="Pfam" id="PF00072"/>
    </source>
</evidence>
<dbReference type="InterPro" id="IPR011006">
    <property type="entry name" value="CheY-like_superfamily"/>
</dbReference>
<name>A0ABV6B5G0_9DEIO</name>
<dbReference type="Pfam" id="PF00072">
    <property type="entry name" value="Response_reg"/>
    <property type="match status" value="1"/>
</dbReference>
<dbReference type="Gene3D" id="3.40.50.2300">
    <property type="match status" value="1"/>
</dbReference>
<dbReference type="RefSeq" id="WP_380016496.1">
    <property type="nucleotide sequence ID" value="NZ_JBHLYR010000073.1"/>
</dbReference>
<accession>A0ABV6B5G0</accession>
<comment type="caution">
    <text evidence="2">The sequence shown here is derived from an EMBL/GenBank/DDBJ whole genome shotgun (WGS) entry which is preliminary data.</text>
</comment>
<dbReference type="SUPFAM" id="SSF52172">
    <property type="entry name" value="CheY-like"/>
    <property type="match status" value="1"/>
</dbReference>